<name>A0A8G2FLL9_ACIRU</name>
<organism evidence="2 3">
    <name type="scientific">Acidiphilium rubrum</name>
    <dbReference type="NCBI Taxonomy" id="526"/>
    <lineage>
        <taxon>Bacteria</taxon>
        <taxon>Pseudomonadati</taxon>
        <taxon>Pseudomonadota</taxon>
        <taxon>Alphaproteobacteria</taxon>
        <taxon>Acetobacterales</taxon>
        <taxon>Acidocellaceae</taxon>
        <taxon>Acidiphilium</taxon>
    </lineage>
</organism>
<comment type="caution">
    <text evidence="2">The sequence shown here is derived from an EMBL/GenBank/DDBJ whole genome shotgun (WGS) entry which is preliminary data.</text>
</comment>
<dbReference type="RefSeq" id="WP_029313804.1">
    <property type="nucleotide sequence ID" value="NZ_FTNE01000022.1"/>
</dbReference>
<proteinExistence type="predicted"/>
<protein>
    <recommendedName>
        <fullName evidence="4">Intracellular sulfur oxidation protein, DsrE/DsrF family</fullName>
    </recommendedName>
</protein>
<dbReference type="InterPro" id="IPR027396">
    <property type="entry name" value="DsrEFH-like"/>
</dbReference>
<accession>A0A8G2FLL9</accession>
<dbReference type="AlphaFoldDB" id="A0A8G2FLL9"/>
<evidence type="ECO:0000256" key="1">
    <source>
        <dbReference type="SAM" id="SignalP"/>
    </source>
</evidence>
<dbReference type="Proteomes" id="UP000186308">
    <property type="component" value="Unassembled WGS sequence"/>
</dbReference>
<reference evidence="2 3" key="1">
    <citation type="submission" date="2017-01" db="EMBL/GenBank/DDBJ databases">
        <authorList>
            <person name="Varghese N."/>
            <person name="Submissions S."/>
        </authorList>
    </citation>
    <scope>NUCLEOTIDE SEQUENCE [LARGE SCALE GENOMIC DNA]</scope>
    <source>
        <strain evidence="2 3">ATCC 35905</strain>
    </source>
</reference>
<keyword evidence="1" id="KW-0732">Signal</keyword>
<evidence type="ECO:0000313" key="3">
    <source>
        <dbReference type="Proteomes" id="UP000186308"/>
    </source>
</evidence>
<keyword evidence="3" id="KW-1185">Reference proteome</keyword>
<dbReference type="Gene3D" id="3.40.1260.10">
    <property type="entry name" value="DsrEFH-like"/>
    <property type="match status" value="1"/>
</dbReference>
<dbReference type="PANTHER" id="PTHR37691">
    <property type="entry name" value="BLR3518 PROTEIN"/>
    <property type="match status" value="1"/>
</dbReference>
<evidence type="ECO:0000313" key="2">
    <source>
        <dbReference type="EMBL" id="SIR26070.1"/>
    </source>
</evidence>
<dbReference type="SUPFAM" id="SSF75169">
    <property type="entry name" value="DsrEFH-like"/>
    <property type="match status" value="1"/>
</dbReference>
<gene>
    <name evidence="2" type="ORF">SAMN05421828_1223</name>
</gene>
<dbReference type="OrthoDB" id="5794490at2"/>
<dbReference type="PANTHER" id="PTHR37691:SF1">
    <property type="entry name" value="BLR3518 PROTEIN"/>
    <property type="match status" value="1"/>
</dbReference>
<dbReference type="EMBL" id="FTNE01000022">
    <property type="protein sequence ID" value="SIR26070.1"/>
    <property type="molecule type" value="Genomic_DNA"/>
</dbReference>
<feature type="chain" id="PRO_5034748547" description="Intracellular sulfur oxidation protein, DsrE/DsrF family" evidence="1">
    <location>
        <begin position="26"/>
        <end position="149"/>
    </location>
</feature>
<feature type="signal peptide" evidence="1">
    <location>
        <begin position="1"/>
        <end position="25"/>
    </location>
</feature>
<sequence>MNRRTALIAAALIATLGITPGRADAHPDNANPFATHKLVLQLSDGSMDKQNAIISAANSVLKDYPNTVSIVVVAFGPGVRILYANAPLREAVDSLVSQGVEFDVCMNTIDTIKRKTGHAPKLNPHATPVPYGIPRIMELVSEGYILVRP</sequence>
<evidence type="ECO:0008006" key="4">
    <source>
        <dbReference type="Google" id="ProtNLM"/>
    </source>
</evidence>